<sequence>MLNFLANPQVGNEPPAMAITSLPPADATREVREGNGTSQGPHWTAKLDEDPAPCFSTHQQQCHSSRRRRNLLHRCSNSCCMKNSRSTRGSQSIRGAGPNGAMTYTNIPFERTDGTQTWPLRYVTSHNNTIRNYSAFYNLTWCPGNNSNLRGTSTTPHNLKTTEVPTSTAEITSPLLPQQQILPQIRRRAIEFMMARLQVRFSERDEAGRYEAIRQRIEKLENLVYNSAKTMDEYLHLVSLKLREIMDRLYSNYSSKITPVHPAENTSVNSTITSSVRPQSACV</sequence>
<dbReference type="AlphaFoldDB" id="A0AAN9A9H5"/>
<keyword evidence="3" id="KW-1185">Reference proteome</keyword>
<feature type="compositionally biased region" description="Low complexity" evidence="1">
    <location>
        <begin position="265"/>
        <end position="276"/>
    </location>
</feature>
<feature type="region of interest" description="Disordered" evidence="1">
    <location>
        <begin position="262"/>
        <end position="283"/>
    </location>
</feature>
<gene>
    <name evidence="2" type="ORF">SK128_025092</name>
</gene>
<dbReference type="EMBL" id="JAXCGZ010000402">
    <property type="protein sequence ID" value="KAK7086046.1"/>
    <property type="molecule type" value="Genomic_DNA"/>
</dbReference>
<evidence type="ECO:0000313" key="2">
    <source>
        <dbReference type="EMBL" id="KAK7086046.1"/>
    </source>
</evidence>
<organism evidence="2 3">
    <name type="scientific">Halocaridina rubra</name>
    <name type="common">Hawaiian red shrimp</name>
    <dbReference type="NCBI Taxonomy" id="373956"/>
    <lineage>
        <taxon>Eukaryota</taxon>
        <taxon>Metazoa</taxon>
        <taxon>Ecdysozoa</taxon>
        <taxon>Arthropoda</taxon>
        <taxon>Crustacea</taxon>
        <taxon>Multicrustacea</taxon>
        <taxon>Malacostraca</taxon>
        <taxon>Eumalacostraca</taxon>
        <taxon>Eucarida</taxon>
        <taxon>Decapoda</taxon>
        <taxon>Pleocyemata</taxon>
        <taxon>Caridea</taxon>
        <taxon>Atyoidea</taxon>
        <taxon>Atyidae</taxon>
        <taxon>Halocaridina</taxon>
    </lineage>
</organism>
<protein>
    <submittedName>
        <fullName evidence="2">Uncharacterized protein</fullName>
    </submittedName>
</protein>
<accession>A0AAN9A9H5</accession>
<proteinExistence type="predicted"/>
<reference evidence="2 3" key="1">
    <citation type="submission" date="2023-11" db="EMBL/GenBank/DDBJ databases">
        <title>Halocaridina rubra genome assembly.</title>
        <authorList>
            <person name="Smith C."/>
        </authorList>
    </citation>
    <scope>NUCLEOTIDE SEQUENCE [LARGE SCALE GENOMIC DNA]</scope>
    <source>
        <strain evidence="2">EP-1</strain>
        <tissue evidence="2">Whole</tissue>
    </source>
</reference>
<name>A0AAN9A9H5_HALRR</name>
<evidence type="ECO:0000256" key="1">
    <source>
        <dbReference type="SAM" id="MobiDB-lite"/>
    </source>
</evidence>
<comment type="caution">
    <text evidence="2">The sequence shown here is derived from an EMBL/GenBank/DDBJ whole genome shotgun (WGS) entry which is preliminary data.</text>
</comment>
<dbReference type="Proteomes" id="UP001381693">
    <property type="component" value="Unassembled WGS sequence"/>
</dbReference>
<evidence type="ECO:0000313" key="3">
    <source>
        <dbReference type="Proteomes" id="UP001381693"/>
    </source>
</evidence>